<evidence type="ECO:0000256" key="1">
    <source>
        <dbReference type="ARBA" id="ARBA00001974"/>
    </source>
</evidence>
<name>A0A1Y6CLY1_9BACT</name>
<dbReference type="Gene3D" id="3.50.50.60">
    <property type="entry name" value="FAD/NAD(P)-binding domain"/>
    <property type="match status" value="2"/>
</dbReference>
<dbReference type="SUPFAM" id="SSF51905">
    <property type="entry name" value="FAD/NAD(P)-binding domain"/>
    <property type="match status" value="1"/>
</dbReference>
<dbReference type="InterPro" id="IPR051473">
    <property type="entry name" value="P2Ox-like"/>
</dbReference>
<keyword evidence="8" id="KW-1185">Reference proteome</keyword>
<keyword evidence="4" id="KW-0274">FAD</keyword>
<evidence type="ECO:0000313" key="7">
    <source>
        <dbReference type="EMBL" id="SMF75338.1"/>
    </source>
</evidence>
<dbReference type="EMBL" id="FWZT01000029">
    <property type="protein sequence ID" value="SMF75338.1"/>
    <property type="molecule type" value="Genomic_DNA"/>
</dbReference>
<evidence type="ECO:0000256" key="5">
    <source>
        <dbReference type="ARBA" id="ARBA00023002"/>
    </source>
</evidence>
<reference evidence="8" key="1">
    <citation type="submission" date="2017-04" db="EMBL/GenBank/DDBJ databases">
        <authorList>
            <person name="Varghese N."/>
            <person name="Submissions S."/>
        </authorList>
    </citation>
    <scope>NUCLEOTIDE SEQUENCE [LARGE SCALE GENOMIC DNA]</scope>
    <source>
        <strain evidence="8">RKEM611</strain>
    </source>
</reference>
<dbReference type="InterPro" id="IPR036188">
    <property type="entry name" value="FAD/NAD-bd_sf"/>
</dbReference>
<dbReference type="GO" id="GO:0016614">
    <property type="term" value="F:oxidoreductase activity, acting on CH-OH group of donors"/>
    <property type="evidence" value="ECO:0007669"/>
    <property type="project" value="InterPro"/>
</dbReference>
<organism evidence="7 8">
    <name type="scientific">Pseudobacteriovorax antillogorgiicola</name>
    <dbReference type="NCBI Taxonomy" id="1513793"/>
    <lineage>
        <taxon>Bacteria</taxon>
        <taxon>Pseudomonadati</taxon>
        <taxon>Bdellovibrionota</taxon>
        <taxon>Oligoflexia</taxon>
        <taxon>Oligoflexales</taxon>
        <taxon>Pseudobacteriovoracaceae</taxon>
        <taxon>Pseudobacteriovorax</taxon>
    </lineage>
</organism>
<sequence length="516" mass="58336">MLVECRNLDDETWTDICIIGSGLGGGTLALQLANTDSRIFLIEAGNSIRSSCSAVQHRSVGRAFKLNPTRAIEVGGTSNLWHGVLAPLDEIDFQYREWIPHSGWPIKLSDLKPWYDKAGMFLGIKSSHLFDVDILEKELGISRYDLPIVRDVIDNKVFQQPQPVTDLKSKLMWASKKYSNFTIVSNAVALELKSSSAIRDRIDNLEVGCLSTRITKKIRANIFIVCAGALESPRLLLNSCKFKPGSKYNKYNNIGAFLMDHPMGNLVQVKFRRPTVARMYSDFKGESSVKVKSGIVFRDSIQRLERLPNHNFYVRPSFKEGINNETETLKLYLLTLKRGKLSLSKILKVIFSINLVLQILVYKLSLRVKYRFADLFFVTEQVPSRDSYVSLSHEKDDFGYPIASVNWNVSDIDLVSMEKSLGYVRQIFSDRYFEFVHEDKDIDWKNSFTSAAHHVGTLRMAKGPEDGVVDKNLKVFGLDNLYVCDGSVFPTSGNVNSGLTIVALAFRLARYLRGLK</sequence>
<accession>A0A1Y6CLY1</accession>
<dbReference type="OrthoDB" id="9787779at2"/>
<evidence type="ECO:0000259" key="6">
    <source>
        <dbReference type="Pfam" id="PF05199"/>
    </source>
</evidence>
<dbReference type="RefSeq" id="WP_132324827.1">
    <property type="nucleotide sequence ID" value="NZ_FWZT01000029.1"/>
</dbReference>
<keyword evidence="3" id="KW-0285">Flavoprotein</keyword>
<dbReference type="Proteomes" id="UP000192907">
    <property type="component" value="Unassembled WGS sequence"/>
</dbReference>
<comment type="similarity">
    <text evidence="2">Belongs to the GMC oxidoreductase family.</text>
</comment>
<gene>
    <name evidence="7" type="ORF">SAMN06296036_12914</name>
</gene>
<comment type="cofactor">
    <cofactor evidence="1">
        <name>FAD</name>
        <dbReference type="ChEBI" id="CHEBI:57692"/>
    </cofactor>
</comment>
<dbReference type="PANTHER" id="PTHR42784:SF1">
    <property type="entry name" value="PYRANOSE 2-OXIDASE"/>
    <property type="match status" value="1"/>
</dbReference>
<dbReference type="InterPro" id="IPR007867">
    <property type="entry name" value="GMC_OxRtase_C"/>
</dbReference>
<protein>
    <submittedName>
        <fullName evidence="7">Choline dehydrogenase</fullName>
    </submittedName>
</protein>
<keyword evidence="5" id="KW-0560">Oxidoreductase</keyword>
<dbReference type="Pfam" id="PF05199">
    <property type="entry name" value="GMC_oxred_C"/>
    <property type="match status" value="1"/>
</dbReference>
<dbReference type="AlphaFoldDB" id="A0A1Y6CLY1"/>
<dbReference type="PANTHER" id="PTHR42784">
    <property type="entry name" value="PYRANOSE 2-OXIDASE"/>
    <property type="match status" value="1"/>
</dbReference>
<dbReference type="STRING" id="1513793.SAMN06296036_12914"/>
<evidence type="ECO:0000256" key="3">
    <source>
        <dbReference type="ARBA" id="ARBA00022630"/>
    </source>
</evidence>
<evidence type="ECO:0000256" key="2">
    <source>
        <dbReference type="ARBA" id="ARBA00010790"/>
    </source>
</evidence>
<feature type="domain" description="Glucose-methanol-choline oxidoreductase C-terminal" evidence="6">
    <location>
        <begin position="383"/>
        <end position="505"/>
    </location>
</feature>
<evidence type="ECO:0000256" key="4">
    <source>
        <dbReference type="ARBA" id="ARBA00022827"/>
    </source>
</evidence>
<proteinExistence type="inferred from homology"/>
<evidence type="ECO:0000313" key="8">
    <source>
        <dbReference type="Proteomes" id="UP000192907"/>
    </source>
</evidence>